<dbReference type="STRING" id="154621.RV11_GL001758"/>
<dbReference type="PATRIC" id="fig|1158610.3.peg.718"/>
<evidence type="ECO:0000313" key="3">
    <source>
        <dbReference type="Proteomes" id="UP000013785"/>
    </source>
</evidence>
<reference evidence="2 3" key="1">
    <citation type="submission" date="2013-02" db="EMBL/GenBank/DDBJ databases">
        <title>The Genome Sequence of Enterococcus phoeniculicola BAA-412.</title>
        <authorList>
            <consortium name="The Broad Institute Genome Sequencing Platform"/>
            <consortium name="The Broad Institute Genome Sequencing Center for Infectious Disease"/>
            <person name="Earl A.M."/>
            <person name="Gilmore M.S."/>
            <person name="Lebreton F."/>
            <person name="Walker B."/>
            <person name="Young S.K."/>
            <person name="Zeng Q."/>
            <person name="Gargeya S."/>
            <person name="Fitzgerald M."/>
            <person name="Haas B."/>
            <person name="Abouelleil A."/>
            <person name="Alvarado L."/>
            <person name="Arachchi H.M."/>
            <person name="Berlin A.M."/>
            <person name="Chapman S.B."/>
            <person name="Dewar J."/>
            <person name="Goldberg J."/>
            <person name="Griggs A."/>
            <person name="Gujja S."/>
            <person name="Hansen M."/>
            <person name="Howarth C."/>
            <person name="Imamovic A."/>
            <person name="Larimer J."/>
            <person name="McCowan C."/>
            <person name="Murphy C."/>
            <person name="Neiman D."/>
            <person name="Pearson M."/>
            <person name="Priest M."/>
            <person name="Roberts A."/>
            <person name="Saif S."/>
            <person name="Shea T."/>
            <person name="Sisk P."/>
            <person name="Sykes S."/>
            <person name="Wortman J."/>
            <person name="Nusbaum C."/>
            <person name="Birren B."/>
        </authorList>
    </citation>
    <scope>NUCLEOTIDE SEQUENCE [LARGE SCALE GENOMIC DNA]</scope>
    <source>
        <strain evidence="2 3">ATCC BAA-412</strain>
    </source>
</reference>
<dbReference type="AlphaFoldDB" id="R3WGN1"/>
<evidence type="ECO:0000256" key="1">
    <source>
        <dbReference type="SAM" id="Coils"/>
    </source>
</evidence>
<dbReference type="Gene3D" id="6.10.250.2200">
    <property type="match status" value="1"/>
</dbReference>
<proteinExistence type="predicted"/>
<gene>
    <name evidence="2" type="ORF">UC3_00742</name>
</gene>
<protein>
    <submittedName>
        <fullName evidence="2">Uncharacterized protein</fullName>
    </submittedName>
</protein>
<feature type="coiled-coil region" evidence="1">
    <location>
        <begin position="45"/>
        <end position="89"/>
    </location>
</feature>
<accession>R3WGN1</accession>
<comment type="caution">
    <text evidence="2">The sequence shown here is derived from an EMBL/GenBank/DDBJ whole genome shotgun (WGS) entry which is preliminary data.</text>
</comment>
<dbReference type="Proteomes" id="UP000013785">
    <property type="component" value="Unassembled WGS sequence"/>
</dbReference>
<dbReference type="HOGENOM" id="CLU_2329419_0_0_9"/>
<organism evidence="2 3">
    <name type="scientific">Enterococcus phoeniculicola ATCC BAA-412</name>
    <dbReference type="NCBI Taxonomy" id="1158610"/>
    <lineage>
        <taxon>Bacteria</taxon>
        <taxon>Bacillati</taxon>
        <taxon>Bacillota</taxon>
        <taxon>Bacilli</taxon>
        <taxon>Lactobacillales</taxon>
        <taxon>Enterococcaceae</taxon>
        <taxon>Enterococcus</taxon>
    </lineage>
</organism>
<dbReference type="EMBL" id="AJAT01000010">
    <property type="protein sequence ID" value="EOL46622.1"/>
    <property type="molecule type" value="Genomic_DNA"/>
</dbReference>
<evidence type="ECO:0000313" key="2">
    <source>
        <dbReference type="EMBL" id="EOL46622.1"/>
    </source>
</evidence>
<sequence>MANLLKNQPLKLFIGASLTSFVGLTPIQNAIAVIQQEKINNSQTVKTYKNNLEEYEALKISYQQAKNLYESFLSEYENAKNETETANERVPQRSFGDN</sequence>
<name>R3WGN1_9ENTE</name>
<keyword evidence="1" id="KW-0175">Coiled coil</keyword>
<dbReference type="RefSeq" id="WP_010767415.1">
    <property type="nucleotide sequence ID" value="NZ_ASWE01000002.1"/>
</dbReference>
<keyword evidence="3" id="KW-1185">Reference proteome</keyword>